<dbReference type="KEGG" id="sawl:NGM29_13960"/>
<dbReference type="RefSeq" id="WP_254156946.1">
    <property type="nucleotide sequence ID" value="NZ_CP100355.1"/>
</dbReference>
<evidence type="ECO:0000313" key="2">
    <source>
        <dbReference type="Proteomes" id="UP001056855"/>
    </source>
</evidence>
<reference evidence="1" key="1">
    <citation type="submission" date="2022-06" db="EMBL/GenBank/DDBJ databases">
        <title>Diverse halophilic archaea isolated from saline environments.</title>
        <authorList>
            <person name="Cui H.-L."/>
        </authorList>
    </citation>
    <scope>NUCLEOTIDE SEQUENCE</scope>
    <source>
        <strain evidence="1">WLHS1</strain>
    </source>
</reference>
<sequence>MQFKLVPEAPEDLEYVETVQRAVPLVPGTEDDCCARIMRETGIGPRDEARTWLTFLRALELAREGQAGFYRERVDPDPDHLREAFRERVYGVPVVLDILEAADGPLSADAVFESFRDEIPAYEQHKHRTRLQEIWGERVRRLLEWAVLFDLAERTPEGYARDGGRGNG</sequence>
<keyword evidence="2" id="KW-1185">Reference proteome</keyword>
<dbReference type="Pfam" id="PF25947">
    <property type="entry name" value="WHD_halo_double"/>
    <property type="match status" value="1"/>
</dbReference>
<protein>
    <submittedName>
        <fullName evidence="1">Uncharacterized protein</fullName>
    </submittedName>
</protein>
<dbReference type="AlphaFoldDB" id="A0A9E7N703"/>
<accession>A0A9E7N703</accession>
<proteinExistence type="predicted"/>
<dbReference type="InterPro" id="IPR058821">
    <property type="entry name" value="Double_WHD-containing_halo"/>
</dbReference>
<evidence type="ECO:0000313" key="1">
    <source>
        <dbReference type="EMBL" id="UTF52877.1"/>
    </source>
</evidence>
<name>A0A9E7N703_9EURY</name>
<gene>
    <name evidence="1" type="ORF">NGM29_13960</name>
</gene>
<dbReference type="Proteomes" id="UP001056855">
    <property type="component" value="Chromosome"/>
</dbReference>
<dbReference type="GeneID" id="73291172"/>
<dbReference type="EMBL" id="CP100355">
    <property type="protein sequence ID" value="UTF52877.1"/>
    <property type="molecule type" value="Genomic_DNA"/>
</dbReference>
<organism evidence="1 2">
    <name type="scientific">Natronosalvus rutilus</name>
    <dbReference type="NCBI Taxonomy" id="2953753"/>
    <lineage>
        <taxon>Archaea</taxon>
        <taxon>Methanobacteriati</taxon>
        <taxon>Methanobacteriota</taxon>
        <taxon>Stenosarchaea group</taxon>
        <taxon>Halobacteria</taxon>
        <taxon>Halobacteriales</taxon>
        <taxon>Natrialbaceae</taxon>
        <taxon>Natronosalvus</taxon>
    </lineage>
</organism>